<gene>
    <name evidence="2" type="ORF">HXX08_06315</name>
    <name evidence="3" type="ORF">OZ401_000612</name>
</gene>
<dbReference type="EMBL" id="CP128399">
    <property type="protein sequence ID" value="WJW67350.1"/>
    <property type="molecule type" value="Genomic_DNA"/>
</dbReference>
<dbReference type="AlphaFoldDB" id="A0A8T7M2Q6"/>
<evidence type="ECO:0000313" key="3">
    <source>
        <dbReference type="EMBL" id="WJW67350.1"/>
    </source>
</evidence>
<dbReference type="Proteomes" id="UP001431572">
    <property type="component" value="Chromosome 1"/>
</dbReference>
<evidence type="ECO:0000313" key="4">
    <source>
        <dbReference type="Proteomes" id="UP000521676"/>
    </source>
</evidence>
<name>A0A8T7M2Q6_9CHLR</name>
<reference evidence="2 4" key="1">
    <citation type="submission" date="2020-06" db="EMBL/GenBank/DDBJ databases">
        <title>Anoxygenic phototrophic Chloroflexota member uses a Type I reaction center.</title>
        <authorList>
            <person name="Tsuji J.M."/>
            <person name="Shaw N.A."/>
            <person name="Nagashima S."/>
            <person name="Venkiteswaran J."/>
            <person name="Schiff S.L."/>
            <person name="Hanada S."/>
            <person name="Tank M."/>
            <person name="Neufeld J.D."/>
        </authorList>
    </citation>
    <scope>NUCLEOTIDE SEQUENCE [LARGE SCALE GENOMIC DNA]</scope>
    <source>
        <strain evidence="2">L227-S17</strain>
    </source>
</reference>
<dbReference type="EMBL" id="JACATZ010000001">
    <property type="protein sequence ID" value="NWJ45476.1"/>
    <property type="molecule type" value="Genomic_DNA"/>
</dbReference>
<accession>A0A8T7M2Q6</accession>
<evidence type="ECO:0000259" key="1">
    <source>
        <dbReference type="Pfam" id="PF00656"/>
    </source>
</evidence>
<organism evidence="2 4">
    <name type="scientific">Candidatus Chlorohelix allophototropha</name>
    <dbReference type="NCBI Taxonomy" id="3003348"/>
    <lineage>
        <taxon>Bacteria</taxon>
        <taxon>Bacillati</taxon>
        <taxon>Chloroflexota</taxon>
        <taxon>Chloroflexia</taxon>
        <taxon>Candidatus Chloroheliales</taxon>
        <taxon>Candidatus Chloroheliaceae</taxon>
        <taxon>Candidatus Chlorohelix</taxon>
    </lineage>
</organism>
<protein>
    <submittedName>
        <fullName evidence="2">Caspase family protein</fullName>
    </submittedName>
</protein>
<sequence length="363" mass="41375">MGRYAICVGIDDYDNLPEGWDSLEFAGVDARAMSEILLDTAYGAFDKVELLTKPAQTTLSGLIDALKRLFYEIKPEPDDLVLLYFAGHCGLDPQDRLFLIPSDGRINHWGIPDLASMLRLENIAAYFSGSYTNNLVLVLDMAYTGERSALARRVKLTENPNFFTIGSIISAEIIDQLHMLKHSPFSYSLFKALKQPPKPDGWLMVSSIQNFIVRQLRELLDTYWAEHSQMLNYPSELMDDLPLLRVASESEEFTREVKIALQRNGYRMGNTNRFEQKIGRLRAEITVAFTRAVIEVLALDNGHGNWSELQAQQFAEQIERLKTMGEITHGLIISRNELDQEILDYLRRTKLDYMTLEDALAQV</sequence>
<reference evidence="3" key="2">
    <citation type="journal article" date="2024" name="Nature">
        <title>Anoxygenic phototroph of the Chloroflexota uses a type I reaction centre.</title>
        <authorList>
            <person name="Tsuji J.M."/>
            <person name="Shaw N.A."/>
            <person name="Nagashima S."/>
            <person name="Venkiteswaran J.J."/>
            <person name="Schiff S.L."/>
            <person name="Watanabe T."/>
            <person name="Fukui M."/>
            <person name="Hanada S."/>
            <person name="Tank M."/>
            <person name="Neufeld J.D."/>
        </authorList>
    </citation>
    <scope>NUCLEOTIDE SEQUENCE</scope>
    <source>
        <strain evidence="3">L227-S17</strain>
    </source>
</reference>
<dbReference type="SUPFAM" id="SSF52129">
    <property type="entry name" value="Caspase-like"/>
    <property type="match status" value="1"/>
</dbReference>
<dbReference type="Pfam" id="PF00656">
    <property type="entry name" value="Peptidase_C14"/>
    <property type="match status" value="1"/>
</dbReference>
<dbReference type="GO" id="GO:0004197">
    <property type="term" value="F:cysteine-type endopeptidase activity"/>
    <property type="evidence" value="ECO:0007669"/>
    <property type="project" value="InterPro"/>
</dbReference>
<evidence type="ECO:0000313" key="2">
    <source>
        <dbReference type="EMBL" id="NWJ45476.1"/>
    </source>
</evidence>
<feature type="domain" description="Peptidase C14 caspase" evidence="1">
    <location>
        <begin position="3"/>
        <end position="198"/>
    </location>
</feature>
<dbReference type="GO" id="GO:0006508">
    <property type="term" value="P:proteolysis"/>
    <property type="evidence" value="ECO:0007669"/>
    <property type="project" value="InterPro"/>
</dbReference>
<dbReference type="RefSeq" id="WP_341469243.1">
    <property type="nucleotide sequence ID" value="NZ_CP128399.1"/>
</dbReference>
<proteinExistence type="predicted"/>
<dbReference type="Proteomes" id="UP000521676">
    <property type="component" value="Unassembled WGS sequence"/>
</dbReference>
<dbReference type="InterPro" id="IPR011600">
    <property type="entry name" value="Pept_C14_caspase"/>
</dbReference>
<dbReference type="Gene3D" id="3.40.50.1460">
    <property type="match status" value="1"/>
</dbReference>
<dbReference type="InterPro" id="IPR029030">
    <property type="entry name" value="Caspase-like_dom_sf"/>
</dbReference>
<keyword evidence="5" id="KW-1185">Reference proteome</keyword>
<evidence type="ECO:0000313" key="5">
    <source>
        <dbReference type="Proteomes" id="UP001431572"/>
    </source>
</evidence>